<proteinExistence type="predicted"/>
<dbReference type="EMBL" id="KN832577">
    <property type="protein sequence ID" value="KII83496.1"/>
    <property type="molecule type" value="Genomic_DNA"/>
</dbReference>
<dbReference type="Proteomes" id="UP000053263">
    <property type="component" value="Unassembled WGS sequence"/>
</dbReference>
<feature type="region of interest" description="Disordered" evidence="1">
    <location>
        <begin position="143"/>
        <end position="177"/>
    </location>
</feature>
<dbReference type="HOGENOM" id="CLU_1518502_0_0_1"/>
<keyword evidence="4" id="KW-1185">Reference proteome</keyword>
<feature type="transmembrane region" description="Helical" evidence="2">
    <location>
        <begin position="28"/>
        <end position="49"/>
    </location>
</feature>
<keyword evidence="2" id="KW-0812">Transmembrane</keyword>
<sequence>MGQSAHSAYASIRTLPRAVIPPLLTTRTPTLCVFAAGGLFIVSSLGIHVTRKKRPAPTRTSSSTSAPSLTSSSTPAATSASTPSPTSTRRPRPTPMPHDNLLFHAHAHVDTRACARAYLAHADVDRRVDARARICDRAHVHPLAITPTAPPPPARPLQAGSTQLRAHSVLQERPDGR</sequence>
<protein>
    <submittedName>
        <fullName evidence="3">Uncharacterized protein</fullName>
    </submittedName>
</protein>
<feature type="region of interest" description="Disordered" evidence="1">
    <location>
        <begin position="50"/>
        <end position="100"/>
    </location>
</feature>
<keyword evidence="2" id="KW-0472">Membrane</keyword>
<feature type="compositionally biased region" description="Low complexity" evidence="1">
    <location>
        <begin position="57"/>
        <end position="88"/>
    </location>
</feature>
<organism evidence="3 4">
    <name type="scientific">Plicaturopsis crispa FD-325 SS-3</name>
    <dbReference type="NCBI Taxonomy" id="944288"/>
    <lineage>
        <taxon>Eukaryota</taxon>
        <taxon>Fungi</taxon>
        <taxon>Dikarya</taxon>
        <taxon>Basidiomycota</taxon>
        <taxon>Agaricomycotina</taxon>
        <taxon>Agaricomycetes</taxon>
        <taxon>Agaricomycetidae</taxon>
        <taxon>Amylocorticiales</taxon>
        <taxon>Amylocorticiaceae</taxon>
        <taxon>Plicatura</taxon>
        <taxon>Plicaturopsis crispa</taxon>
    </lineage>
</organism>
<accession>A0A0C9SKC5</accession>
<gene>
    <name evidence="3" type="ORF">PLICRDRAFT_180399</name>
</gene>
<reference evidence="3 4" key="1">
    <citation type="submission" date="2014-06" db="EMBL/GenBank/DDBJ databases">
        <title>Evolutionary Origins and Diversification of the Mycorrhizal Mutualists.</title>
        <authorList>
            <consortium name="DOE Joint Genome Institute"/>
            <consortium name="Mycorrhizal Genomics Consortium"/>
            <person name="Kohler A."/>
            <person name="Kuo A."/>
            <person name="Nagy L.G."/>
            <person name="Floudas D."/>
            <person name="Copeland A."/>
            <person name="Barry K.W."/>
            <person name="Cichocki N."/>
            <person name="Veneault-Fourrey C."/>
            <person name="LaButti K."/>
            <person name="Lindquist E.A."/>
            <person name="Lipzen A."/>
            <person name="Lundell T."/>
            <person name="Morin E."/>
            <person name="Murat C."/>
            <person name="Riley R."/>
            <person name="Ohm R."/>
            <person name="Sun H."/>
            <person name="Tunlid A."/>
            <person name="Henrissat B."/>
            <person name="Grigoriev I.V."/>
            <person name="Hibbett D.S."/>
            <person name="Martin F."/>
        </authorList>
    </citation>
    <scope>NUCLEOTIDE SEQUENCE [LARGE SCALE GENOMIC DNA]</scope>
    <source>
        <strain evidence="3 4">FD-325 SS-3</strain>
    </source>
</reference>
<dbReference type="AlphaFoldDB" id="A0A0C9SKC5"/>
<name>A0A0C9SKC5_PLICR</name>
<evidence type="ECO:0000313" key="3">
    <source>
        <dbReference type="EMBL" id="KII83496.1"/>
    </source>
</evidence>
<evidence type="ECO:0000313" key="4">
    <source>
        <dbReference type="Proteomes" id="UP000053263"/>
    </source>
</evidence>
<evidence type="ECO:0000256" key="2">
    <source>
        <dbReference type="SAM" id="Phobius"/>
    </source>
</evidence>
<evidence type="ECO:0000256" key="1">
    <source>
        <dbReference type="SAM" id="MobiDB-lite"/>
    </source>
</evidence>
<keyword evidence="2" id="KW-1133">Transmembrane helix</keyword>